<evidence type="ECO:0000313" key="2">
    <source>
        <dbReference type="EMBL" id="MCZ4279615.1"/>
    </source>
</evidence>
<evidence type="ECO:0000313" key="3">
    <source>
        <dbReference type="Proteomes" id="UP001069802"/>
    </source>
</evidence>
<sequence length="132" mass="14939">MNFTPALVGFALYILIWEKLPEWGNWFNWILQRLPKPLQTLYAQWRCPYCVGFWMALALHGATGLWTLPALANLPGFWGSAAPLVGWFLDALATATLILICKLTLEAIGLPAMKAHSMRQEFMRKMAEEASK</sequence>
<keyword evidence="3" id="KW-1185">Reference proteome</keyword>
<organism evidence="2 3">
    <name type="scientific">Kiloniella laminariae</name>
    <dbReference type="NCBI Taxonomy" id="454162"/>
    <lineage>
        <taxon>Bacteria</taxon>
        <taxon>Pseudomonadati</taxon>
        <taxon>Pseudomonadota</taxon>
        <taxon>Alphaproteobacteria</taxon>
        <taxon>Rhodospirillales</taxon>
        <taxon>Kiloniellaceae</taxon>
        <taxon>Kiloniella</taxon>
    </lineage>
</organism>
<dbReference type="EMBL" id="JAPWGY010000001">
    <property type="protein sequence ID" value="MCZ4279615.1"/>
    <property type="molecule type" value="Genomic_DNA"/>
</dbReference>
<keyword evidence="1" id="KW-0812">Transmembrane</keyword>
<protein>
    <recommendedName>
        <fullName evidence="4">DUF1360 domain-containing protein</fullName>
    </recommendedName>
</protein>
<feature type="transmembrane region" description="Helical" evidence="1">
    <location>
        <begin position="51"/>
        <end position="72"/>
    </location>
</feature>
<proteinExistence type="predicted"/>
<accession>A0ABT4LFB0</accession>
<name>A0ABT4LFB0_9PROT</name>
<keyword evidence="1" id="KW-0472">Membrane</keyword>
<gene>
    <name evidence="2" type="ORF">O4H49_02420</name>
</gene>
<comment type="caution">
    <text evidence="2">The sequence shown here is derived from an EMBL/GenBank/DDBJ whole genome shotgun (WGS) entry which is preliminary data.</text>
</comment>
<dbReference type="Proteomes" id="UP001069802">
    <property type="component" value="Unassembled WGS sequence"/>
</dbReference>
<dbReference type="RefSeq" id="WP_269421815.1">
    <property type="nucleotide sequence ID" value="NZ_JAPWGY010000001.1"/>
</dbReference>
<feature type="transmembrane region" description="Helical" evidence="1">
    <location>
        <begin position="84"/>
        <end position="105"/>
    </location>
</feature>
<evidence type="ECO:0000256" key="1">
    <source>
        <dbReference type="SAM" id="Phobius"/>
    </source>
</evidence>
<reference evidence="2" key="1">
    <citation type="submission" date="2022-12" db="EMBL/GenBank/DDBJ databases">
        <title>Bacterial isolates from different developmental stages of Nematostella vectensis.</title>
        <authorList>
            <person name="Fraune S."/>
        </authorList>
    </citation>
    <scope>NUCLEOTIDE SEQUENCE</scope>
    <source>
        <strain evidence="2">G21630-S1</strain>
    </source>
</reference>
<evidence type="ECO:0008006" key="4">
    <source>
        <dbReference type="Google" id="ProtNLM"/>
    </source>
</evidence>
<keyword evidence="1" id="KW-1133">Transmembrane helix</keyword>